<dbReference type="PROSITE" id="PS50001">
    <property type="entry name" value="SH2"/>
    <property type="match status" value="1"/>
</dbReference>
<evidence type="ECO:0000259" key="4">
    <source>
        <dbReference type="PROSITE" id="PS50001"/>
    </source>
</evidence>
<dbReference type="PANTHER" id="PTHR45734:SF7">
    <property type="entry name" value="EGFR ADAPTER PROTEIN-RELATED"/>
    <property type="match status" value="1"/>
</dbReference>
<dbReference type="InterPro" id="IPR000980">
    <property type="entry name" value="SH2"/>
</dbReference>
<feature type="region of interest" description="Disordered" evidence="3">
    <location>
        <begin position="138"/>
        <end position="229"/>
    </location>
</feature>
<dbReference type="InterPro" id="IPR011993">
    <property type="entry name" value="PH-like_dom_sf"/>
</dbReference>
<feature type="region of interest" description="Disordered" evidence="3">
    <location>
        <begin position="533"/>
        <end position="571"/>
    </location>
</feature>
<evidence type="ECO:0000256" key="1">
    <source>
        <dbReference type="ARBA" id="ARBA00022999"/>
    </source>
</evidence>
<evidence type="ECO:0000313" key="6">
    <source>
        <dbReference type="Proteomes" id="UP000321570"/>
    </source>
</evidence>
<dbReference type="Gene3D" id="3.30.505.10">
    <property type="entry name" value="SH2 domain"/>
    <property type="match status" value="1"/>
</dbReference>
<dbReference type="AlphaFoldDB" id="A0A564XYH1"/>
<gene>
    <name evidence="5" type="ORF">WMSIL1_LOCUS1201</name>
</gene>
<feature type="region of interest" description="Disordered" evidence="3">
    <location>
        <begin position="257"/>
        <end position="276"/>
    </location>
</feature>
<feature type="compositionally biased region" description="Basic and acidic residues" evidence="3">
    <location>
        <begin position="152"/>
        <end position="163"/>
    </location>
</feature>
<dbReference type="PANTHER" id="PTHR45734">
    <property type="entry name" value="TENSIN"/>
    <property type="match status" value="1"/>
</dbReference>
<dbReference type="SUPFAM" id="SSF50729">
    <property type="entry name" value="PH domain-like"/>
    <property type="match status" value="1"/>
</dbReference>
<feature type="compositionally biased region" description="Polar residues" evidence="3">
    <location>
        <begin position="206"/>
        <end position="217"/>
    </location>
</feature>
<dbReference type="SMART" id="SM00252">
    <property type="entry name" value="SH2"/>
    <property type="match status" value="1"/>
</dbReference>
<reference evidence="5 6" key="1">
    <citation type="submission" date="2019-07" db="EMBL/GenBank/DDBJ databases">
        <authorList>
            <person name="Jastrzebski P J."/>
            <person name="Paukszto L."/>
            <person name="Jastrzebski P J."/>
        </authorList>
    </citation>
    <scope>NUCLEOTIDE SEQUENCE [LARGE SCALE GENOMIC DNA]</scope>
    <source>
        <strain evidence="5 6">WMS-il1</strain>
    </source>
</reference>
<evidence type="ECO:0000256" key="2">
    <source>
        <dbReference type="PROSITE-ProRule" id="PRU00191"/>
    </source>
</evidence>
<dbReference type="SUPFAM" id="SSF55550">
    <property type="entry name" value="SH2 domain"/>
    <property type="match status" value="1"/>
</dbReference>
<dbReference type="InterPro" id="IPR051484">
    <property type="entry name" value="Tensin_PTEN_phosphatase"/>
</dbReference>
<accession>A0A564XYH1</accession>
<dbReference type="InterPro" id="IPR013625">
    <property type="entry name" value="PTB"/>
</dbReference>
<organism evidence="5 6">
    <name type="scientific">Hymenolepis diminuta</name>
    <name type="common">Rat tapeworm</name>
    <dbReference type="NCBI Taxonomy" id="6216"/>
    <lineage>
        <taxon>Eukaryota</taxon>
        <taxon>Metazoa</taxon>
        <taxon>Spiralia</taxon>
        <taxon>Lophotrochozoa</taxon>
        <taxon>Platyhelminthes</taxon>
        <taxon>Cestoda</taxon>
        <taxon>Eucestoda</taxon>
        <taxon>Cyclophyllidea</taxon>
        <taxon>Hymenolepididae</taxon>
        <taxon>Hymenolepis</taxon>
    </lineage>
</organism>
<dbReference type="Proteomes" id="UP000321570">
    <property type="component" value="Unassembled WGS sequence"/>
</dbReference>
<feature type="domain" description="SH2" evidence="4">
    <location>
        <begin position="611"/>
        <end position="711"/>
    </location>
</feature>
<dbReference type="Pfam" id="PF00017">
    <property type="entry name" value="SH2"/>
    <property type="match status" value="1"/>
</dbReference>
<protein>
    <recommendedName>
        <fullName evidence="4">SH2 domain-containing protein</fullName>
    </recommendedName>
</protein>
<evidence type="ECO:0000313" key="5">
    <source>
        <dbReference type="EMBL" id="VUZ40065.1"/>
    </source>
</evidence>
<dbReference type="GO" id="GO:0005925">
    <property type="term" value="C:focal adhesion"/>
    <property type="evidence" value="ECO:0007669"/>
    <property type="project" value="TreeGrafter"/>
</dbReference>
<name>A0A564XYH1_HYMDI</name>
<proteinExistence type="predicted"/>
<feature type="compositionally biased region" description="Polar residues" evidence="3">
    <location>
        <begin position="557"/>
        <end position="568"/>
    </location>
</feature>
<dbReference type="Pfam" id="PF08416">
    <property type="entry name" value="PTB"/>
    <property type="match status" value="1"/>
</dbReference>
<dbReference type="InterPro" id="IPR036860">
    <property type="entry name" value="SH2_dom_sf"/>
</dbReference>
<sequence>MDTTYSEFGIQDTDNVILYPAPNFMQPAGEHVRERVGEVRSPPTSRIYRTEQTIIPENRLNNSGYSREYQEKIFRGGFSQDPRMTAENYVPSTEGATSSRNYSLSNGISESYTSSTRFNHVNQNSSYSFHPRGSIRETSLRVDSGLDGPTEWSRREESIRETGESQLSHTSDLQGGSRFVTSPVPPSQSAQSAPLNGFSPLPPFPNLNTPSASSSFRVTRKPPVVSRNGDSEIVTTEEMKKEDDTTETIIQRRTIRRKRVPTSRLSSRNGDTSEEIQRSASYNIQKRIENAANDAFGKSPTPVRTRLQTETEEYVPRSPLINRNNSGAPPRTYSQTNIHQYSNTLRNQWSSENNLHVGSYLKQAPIRGTYSAHQENLRRRNELNQHSEHLRSSRRMSETGYGEICQEIVSLLPIGRGIQDLESGSNAATLPRAGSQTAVDAVSTTSKYSIGSYVQRPPPLTTAVISPTAVSASTTLSPQVQGREVRLQSQRIPPQMQLRSPLSSSSRLQSIMAALQPRGRSYSAGVGNRGQYYSGTQSPALSRQHGGRVVSEHRSRTVQNESHWSNYNGLGSSTGSLHGGSYTAGQGQTNHMALDTIDSRHMLSSDMSFHWFRPNATRQEATQMLINKEPGRFIIRTSKSQPDCYALVVRVPITADDSEPVRTFLLNRVKGGDAVHLRGFESEPIFPSLSAFVHDHTIHQGVLPVLLKVPMRSALSSSYLAGGTASPSVGRYSTAGTDFSTDVLYLGSVDVFPLQGESAVKRAVEQVLSQANNPLKGLKKKCEATVMCSINKGITIVDKNSTRFTKKSIPANKILYCSYDPDERVFNAIELKNRGVADSQIFAIVVKKTRFTMTEHAVYVMCQLEPHQPSSSLINFINQNLPVHYR</sequence>
<dbReference type="Gene3D" id="2.30.29.30">
    <property type="entry name" value="Pleckstrin-homology domain (PH domain)/Phosphotyrosine-binding domain (PTB)"/>
    <property type="match status" value="1"/>
</dbReference>
<keyword evidence="6" id="KW-1185">Reference proteome</keyword>
<keyword evidence="1 2" id="KW-0727">SH2 domain</keyword>
<evidence type="ECO:0000256" key="3">
    <source>
        <dbReference type="SAM" id="MobiDB-lite"/>
    </source>
</evidence>
<dbReference type="EMBL" id="CABIJS010000027">
    <property type="protein sequence ID" value="VUZ40065.1"/>
    <property type="molecule type" value="Genomic_DNA"/>
</dbReference>
<feature type="compositionally biased region" description="Polar residues" evidence="3">
    <location>
        <begin position="164"/>
        <end position="174"/>
    </location>
</feature>